<reference evidence="4 5" key="1">
    <citation type="submission" date="2017-02" db="EMBL/GenBank/DDBJ databases">
        <authorList>
            <person name="Jeong S."/>
        </authorList>
    </citation>
    <scope>NUCLEOTIDE SEQUENCE [LARGE SCALE GENOMIC DNA]</scope>
    <source>
        <strain evidence="4 5">RMAR6-6</strain>
    </source>
</reference>
<evidence type="ECO:0000259" key="3">
    <source>
        <dbReference type="PROSITE" id="PS51898"/>
    </source>
</evidence>
<accession>A0ABM6HY64</accession>
<dbReference type="EMBL" id="CP019630">
    <property type="protein sequence ID" value="AQQ02889.1"/>
    <property type="molecule type" value="Genomic_DNA"/>
</dbReference>
<gene>
    <name evidence="4" type="ORF">B0E33_04185</name>
</gene>
<evidence type="ECO:0000256" key="2">
    <source>
        <dbReference type="SAM" id="MobiDB-lite"/>
    </source>
</evidence>
<dbReference type="Pfam" id="PF00589">
    <property type="entry name" value="Phage_integrase"/>
    <property type="match status" value="1"/>
</dbReference>
<proteinExistence type="predicted"/>
<dbReference type="Gene3D" id="1.10.443.10">
    <property type="entry name" value="Intergrase catalytic core"/>
    <property type="match status" value="1"/>
</dbReference>
<keyword evidence="5" id="KW-1185">Reference proteome</keyword>
<dbReference type="SUPFAM" id="SSF56349">
    <property type="entry name" value="DNA breaking-rejoining enzymes"/>
    <property type="match status" value="1"/>
</dbReference>
<dbReference type="Proteomes" id="UP000188174">
    <property type="component" value="Chromosome"/>
</dbReference>
<dbReference type="PROSITE" id="PS51898">
    <property type="entry name" value="TYR_RECOMBINASE"/>
    <property type="match status" value="1"/>
</dbReference>
<dbReference type="InterPro" id="IPR002104">
    <property type="entry name" value="Integrase_catalytic"/>
</dbReference>
<evidence type="ECO:0000313" key="5">
    <source>
        <dbReference type="Proteomes" id="UP000188174"/>
    </source>
</evidence>
<feature type="domain" description="Tyr recombinase" evidence="3">
    <location>
        <begin position="167"/>
        <end position="334"/>
    </location>
</feature>
<dbReference type="RefSeq" id="WP_077290506.1">
    <property type="nucleotide sequence ID" value="NZ_CP019630.1"/>
</dbReference>
<organism evidence="4 5">
    <name type="scientific">Roseibium algicola</name>
    <dbReference type="NCBI Taxonomy" id="2857014"/>
    <lineage>
        <taxon>Bacteria</taxon>
        <taxon>Pseudomonadati</taxon>
        <taxon>Pseudomonadota</taxon>
        <taxon>Alphaproteobacteria</taxon>
        <taxon>Hyphomicrobiales</taxon>
        <taxon>Stappiaceae</taxon>
        <taxon>Roseibium</taxon>
    </lineage>
</organism>
<sequence>MPLELYKRGRKWWLRGRTDGIDGYINRSLGTFDPAVAKTKLREIERKAQQRALLGSDAPSEADELTFADAVMLYDAKPADAGYLLKIIPFLGPMRLTDITPKLVRDLGRKLYPLAACDTWRRQVVTPVCAVINNAHQEKGTPLIRVKAYNALERQIQDEKRGKQSRGEKTPGSWEWLTAFRSHANRYQGALAFFMFTTGARISQAIEIEPEHLDLQNHRLLMPAAKGHQEQWVSLMTELVVELANLPPRNDRVFGYQQRWGVYKAWKTACQNAGIDYIPPHAAGRHGFGTELVVRQGVDPRTAADMGRWSSPKILLDTYTHSTKNTASVHEAFRRGKPEAFSEPLKPGKSAKRK</sequence>
<name>A0ABM6HY64_9HYPH</name>
<dbReference type="InterPro" id="IPR013762">
    <property type="entry name" value="Integrase-like_cat_sf"/>
</dbReference>
<evidence type="ECO:0000256" key="1">
    <source>
        <dbReference type="ARBA" id="ARBA00023172"/>
    </source>
</evidence>
<keyword evidence="1" id="KW-0233">DNA recombination</keyword>
<feature type="compositionally biased region" description="Basic and acidic residues" evidence="2">
    <location>
        <begin position="331"/>
        <end position="340"/>
    </location>
</feature>
<feature type="region of interest" description="Disordered" evidence="2">
    <location>
        <begin position="329"/>
        <end position="354"/>
    </location>
</feature>
<protein>
    <recommendedName>
        <fullName evidence="3">Tyr recombinase domain-containing protein</fullName>
    </recommendedName>
</protein>
<dbReference type="InterPro" id="IPR011010">
    <property type="entry name" value="DNA_brk_join_enz"/>
</dbReference>
<evidence type="ECO:0000313" key="4">
    <source>
        <dbReference type="EMBL" id="AQQ02889.1"/>
    </source>
</evidence>